<dbReference type="EMBL" id="JAEEGB010000004">
    <property type="protein sequence ID" value="MBI6871804.1"/>
    <property type="molecule type" value="Genomic_DNA"/>
</dbReference>
<dbReference type="RefSeq" id="WP_211141234.1">
    <property type="nucleotide sequence ID" value="NZ_JAEEGB010000004.1"/>
</dbReference>
<comment type="caution">
    <text evidence="1">The sequence shown here is derived from an EMBL/GenBank/DDBJ whole genome shotgun (WGS) entry which is preliminary data.</text>
</comment>
<gene>
    <name evidence="1" type="ORF">I6U51_03670</name>
</gene>
<sequence length="110" mass="13023">MSIFYDKYSLLNLFCDEPVFIDKEAKILTYTYEDNFGFKFILHFSTFEEYVSITLSYNNMTNPIFDILLSNVEKIDADNEKLIIYVRDNDKKISVYLKPNISLSFDENVI</sequence>
<name>A0A934HTU9_9CLOT</name>
<protein>
    <submittedName>
        <fullName evidence="1">Uncharacterized protein</fullName>
    </submittedName>
</protein>
<organism evidence="1 2">
    <name type="scientific">Clostridium aciditolerans</name>
    <dbReference type="NCBI Taxonomy" id="339861"/>
    <lineage>
        <taxon>Bacteria</taxon>
        <taxon>Bacillati</taxon>
        <taxon>Bacillota</taxon>
        <taxon>Clostridia</taxon>
        <taxon>Eubacteriales</taxon>
        <taxon>Clostridiaceae</taxon>
        <taxon>Clostridium</taxon>
    </lineage>
</organism>
<dbReference type="AlphaFoldDB" id="A0A934HTU9"/>
<dbReference type="Proteomes" id="UP000622687">
    <property type="component" value="Unassembled WGS sequence"/>
</dbReference>
<keyword evidence="2" id="KW-1185">Reference proteome</keyword>
<proteinExistence type="predicted"/>
<evidence type="ECO:0000313" key="2">
    <source>
        <dbReference type="Proteomes" id="UP000622687"/>
    </source>
</evidence>
<reference evidence="1" key="1">
    <citation type="submission" date="2020-12" db="EMBL/GenBank/DDBJ databases">
        <title>Clostridium thailandense sp. nov., a novel acetogenic bacterium isolated from peat land soil in Thailand.</title>
        <authorList>
            <person name="Chaikitkaew S."/>
            <person name="Birkeland N.K."/>
        </authorList>
    </citation>
    <scope>NUCLEOTIDE SEQUENCE</scope>
    <source>
        <strain evidence="1">DSM 17425</strain>
    </source>
</reference>
<evidence type="ECO:0000313" key="1">
    <source>
        <dbReference type="EMBL" id="MBI6871804.1"/>
    </source>
</evidence>
<accession>A0A934HTU9</accession>